<keyword evidence="1" id="KW-0812">Transmembrane</keyword>
<keyword evidence="1" id="KW-1133">Transmembrane helix</keyword>
<evidence type="ECO:0000256" key="1">
    <source>
        <dbReference type="SAM" id="Phobius"/>
    </source>
</evidence>
<dbReference type="EMBL" id="CAJJDM010000031">
    <property type="protein sequence ID" value="CAD8061672.1"/>
    <property type="molecule type" value="Genomic_DNA"/>
</dbReference>
<feature type="transmembrane region" description="Helical" evidence="1">
    <location>
        <begin position="161"/>
        <end position="178"/>
    </location>
</feature>
<dbReference type="AlphaFoldDB" id="A0A8S1L7R8"/>
<feature type="transmembrane region" description="Helical" evidence="1">
    <location>
        <begin position="36"/>
        <end position="54"/>
    </location>
</feature>
<gene>
    <name evidence="2" type="ORF">PPRIM_AZ9-3.1.T0320073</name>
</gene>
<evidence type="ECO:0008006" key="4">
    <source>
        <dbReference type="Google" id="ProtNLM"/>
    </source>
</evidence>
<dbReference type="Proteomes" id="UP000688137">
    <property type="component" value="Unassembled WGS sequence"/>
</dbReference>
<name>A0A8S1L7R8_PARPR</name>
<sequence>MIGLPFHKWKLNFYDPNFEEEFEVHQNKIRLISFQMINLLISVAALICLITFVIQQQPIQLIIIMIGVLGGCFFMLIIAKKLVPYLRQIFSFYYVWSLSTNILITLSGLDIPSFILGFNTCCLAIGTMQYSDNRLKIVYTIFTPFILLGVFDNYKASQMHFVFQTIACVVCIGIWTYMQEYTARLEFSLNLIANKQKDLINEFINDAMFAVSVDSRTRQFILEFQNKKFEDTMNIKETEQLKIFLRSCYLVIKNQESQKRLIEKGIQKGIKLEEYLFRRIKSVFEPIQQDIDNEIQIMYHNLITDQIIGMKILLKQMNFGKPIIIGIIKSEQVQDLIGEHQKQIKEHQKLIINFSTQIVSQQENLYKQIKKTKLINLNQYEQIMSLKCLNLSIINYIRNYIFYFQRNKISTQQQTYEKFQIHDYLNIIQKYYESLATYYKLKFNIFNYVDKNCQININTKYLTQILINIFEQIAKQSCYINKVTLKIVEEFTQQDQVLETKRKVEDSQSGSKQIIDFKLIQFQFNVESSQLLQLSYFNNLQQCNKIEQDENYIIQEVTTCLLDCLGPINTIQMDENQKLEHGNFSNKFSFKIYSDQSQLELSYLKAIDKPIII</sequence>
<feature type="transmembrane region" description="Helical" evidence="1">
    <location>
        <begin position="91"/>
        <end position="109"/>
    </location>
</feature>
<keyword evidence="1" id="KW-0472">Membrane</keyword>
<evidence type="ECO:0000313" key="2">
    <source>
        <dbReference type="EMBL" id="CAD8061672.1"/>
    </source>
</evidence>
<dbReference type="OMA" id="CQININT"/>
<organism evidence="2 3">
    <name type="scientific">Paramecium primaurelia</name>
    <dbReference type="NCBI Taxonomy" id="5886"/>
    <lineage>
        <taxon>Eukaryota</taxon>
        <taxon>Sar</taxon>
        <taxon>Alveolata</taxon>
        <taxon>Ciliophora</taxon>
        <taxon>Intramacronucleata</taxon>
        <taxon>Oligohymenophorea</taxon>
        <taxon>Peniculida</taxon>
        <taxon>Parameciidae</taxon>
        <taxon>Paramecium</taxon>
    </lineage>
</organism>
<protein>
    <recommendedName>
        <fullName evidence="4">Transmembrane protein</fullName>
    </recommendedName>
</protein>
<feature type="transmembrane region" description="Helical" evidence="1">
    <location>
        <begin position="60"/>
        <end position="79"/>
    </location>
</feature>
<feature type="transmembrane region" description="Helical" evidence="1">
    <location>
        <begin position="137"/>
        <end position="154"/>
    </location>
</feature>
<evidence type="ECO:0000313" key="3">
    <source>
        <dbReference type="Proteomes" id="UP000688137"/>
    </source>
</evidence>
<proteinExistence type="predicted"/>
<comment type="caution">
    <text evidence="2">The sequence shown here is derived from an EMBL/GenBank/DDBJ whole genome shotgun (WGS) entry which is preliminary data.</text>
</comment>
<reference evidence="2" key="1">
    <citation type="submission" date="2021-01" db="EMBL/GenBank/DDBJ databases">
        <authorList>
            <consortium name="Genoscope - CEA"/>
            <person name="William W."/>
        </authorList>
    </citation>
    <scope>NUCLEOTIDE SEQUENCE</scope>
</reference>
<accession>A0A8S1L7R8</accession>
<keyword evidence="3" id="KW-1185">Reference proteome</keyword>